<feature type="compositionally biased region" description="Basic and acidic residues" evidence="3">
    <location>
        <begin position="246"/>
        <end position="255"/>
    </location>
</feature>
<evidence type="ECO:0000256" key="3">
    <source>
        <dbReference type="SAM" id="MobiDB-lite"/>
    </source>
</evidence>
<reference evidence="5" key="2">
    <citation type="submission" date="2021-04" db="EMBL/GenBank/DDBJ databases">
        <authorList>
            <person name="Podell S."/>
        </authorList>
    </citation>
    <scope>NUCLEOTIDE SEQUENCE</scope>
    <source>
        <strain evidence="5">Hildebrandi</strain>
    </source>
</reference>
<feature type="domain" description="Guanylate cyclase" evidence="4">
    <location>
        <begin position="531"/>
        <end position="662"/>
    </location>
</feature>
<dbReference type="InterPro" id="IPR001054">
    <property type="entry name" value="A/G_cyclase"/>
</dbReference>
<feature type="compositionally biased region" description="Low complexity" evidence="3">
    <location>
        <begin position="124"/>
        <end position="136"/>
    </location>
</feature>
<feature type="compositionally biased region" description="Polar residues" evidence="3">
    <location>
        <begin position="335"/>
        <end position="358"/>
    </location>
</feature>
<accession>A0A9K3PU71</accession>
<evidence type="ECO:0000313" key="5">
    <source>
        <dbReference type="EMBL" id="KAG7359965.1"/>
    </source>
</evidence>
<proteinExistence type="predicted"/>
<dbReference type="Pfam" id="PF00211">
    <property type="entry name" value="Guanylate_cyc"/>
    <property type="match status" value="1"/>
</dbReference>
<evidence type="ECO:0000256" key="1">
    <source>
        <dbReference type="ARBA" id="ARBA00022741"/>
    </source>
</evidence>
<dbReference type="CDD" id="cd07302">
    <property type="entry name" value="CHD"/>
    <property type="match status" value="1"/>
</dbReference>
<feature type="compositionally biased region" description="Basic and acidic residues" evidence="3">
    <location>
        <begin position="167"/>
        <end position="189"/>
    </location>
</feature>
<feature type="compositionally biased region" description="Polar residues" evidence="3">
    <location>
        <begin position="431"/>
        <end position="440"/>
    </location>
</feature>
<name>A0A9K3PU71_9STRA</name>
<dbReference type="GO" id="GO:0000166">
    <property type="term" value="F:nucleotide binding"/>
    <property type="evidence" value="ECO:0007669"/>
    <property type="project" value="UniProtKB-KW"/>
</dbReference>
<dbReference type="GO" id="GO:0004016">
    <property type="term" value="F:adenylate cyclase activity"/>
    <property type="evidence" value="ECO:0007669"/>
    <property type="project" value="TreeGrafter"/>
</dbReference>
<dbReference type="EMBL" id="JAGRRH010000013">
    <property type="protein sequence ID" value="KAG7359965.1"/>
    <property type="molecule type" value="Genomic_DNA"/>
</dbReference>
<dbReference type="GO" id="GO:0007168">
    <property type="term" value="P:receptor guanylyl cyclase signaling pathway"/>
    <property type="evidence" value="ECO:0007669"/>
    <property type="project" value="TreeGrafter"/>
</dbReference>
<dbReference type="GO" id="GO:0005886">
    <property type="term" value="C:plasma membrane"/>
    <property type="evidence" value="ECO:0007669"/>
    <property type="project" value="TreeGrafter"/>
</dbReference>
<dbReference type="OrthoDB" id="10258068at2759"/>
<keyword evidence="6" id="KW-1185">Reference proteome</keyword>
<feature type="compositionally biased region" description="Polar residues" evidence="3">
    <location>
        <begin position="100"/>
        <end position="114"/>
    </location>
</feature>
<feature type="compositionally biased region" description="Basic and acidic residues" evidence="3">
    <location>
        <begin position="1"/>
        <end position="12"/>
    </location>
</feature>
<feature type="compositionally biased region" description="Low complexity" evidence="3">
    <location>
        <begin position="143"/>
        <end position="152"/>
    </location>
</feature>
<feature type="compositionally biased region" description="Basic and acidic residues" evidence="3">
    <location>
        <begin position="210"/>
        <end position="230"/>
    </location>
</feature>
<dbReference type="PANTHER" id="PTHR11920:SF335">
    <property type="entry name" value="GUANYLATE CYCLASE"/>
    <property type="match status" value="1"/>
</dbReference>
<organism evidence="5 6">
    <name type="scientific">Nitzschia inconspicua</name>
    <dbReference type="NCBI Taxonomy" id="303405"/>
    <lineage>
        <taxon>Eukaryota</taxon>
        <taxon>Sar</taxon>
        <taxon>Stramenopiles</taxon>
        <taxon>Ochrophyta</taxon>
        <taxon>Bacillariophyta</taxon>
        <taxon>Bacillariophyceae</taxon>
        <taxon>Bacillariophycidae</taxon>
        <taxon>Bacillariales</taxon>
        <taxon>Bacillariaceae</taxon>
        <taxon>Nitzschia</taxon>
    </lineage>
</organism>
<feature type="compositionally biased region" description="Basic and acidic residues" evidence="3">
    <location>
        <begin position="412"/>
        <end position="423"/>
    </location>
</feature>
<feature type="region of interest" description="Disordered" evidence="3">
    <location>
        <begin position="1"/>
        <end position="47"/>
    </location>
</feature>
<evidence type="ECO:0000313" key="6">
    <source>
        <dbReference type="Proteomes" id="UP000693970"/>
    </source>
</evidence>
<keyword evidence="2" id="KW-0456">Lyase</keyword>
<dbReference type="FunFam" id="3.30.70.1230:FF:000030">
    <property type="entry name" value="Si:ch211-215j19.12"/>
    <property type="match status" value="1"/>
</dbReference>
<evidence type="ECO:0000256" key="2">
    <source>
        <dbReference type="ARBA" id="ARBA00023239"/>
    </source>
</evidence>
<dbReference type="AlphaFoldDB" id="A0A9K3PU71"/>
<protein>
    <submittedName>
        <fullName evidence="5">Adenylate/guanylate cyclase</fullName>
    </submittedName>
</protein>
<dbReference type="Proteomes" id="UP000693970">
    <property type="component" value="Unassembled WGS sequence"/>
</dbReference>
<feature type="region of interest" description="Disordered" evidence="3">
    <location>
        <begin position="86"/>
        <end position="257"/>
    </location>
</feature>
<feature type="region of interest" description="Disordered" evidence="3">
    <location>
        <begin position="275"/>
        <end position="450"/>
    </location>
</feature>
<feature type="compositionally biased region" description="Polar residues" evidence="3">
    <location>
        <begin position="156"/>
        <end position="165"/>
    </location>
</feature>
<reference evidence="5" key="1">
    <citation type="journal article" date="2021" name="Sci. Rep.">
        <title>Diploid genomic architecture of Nitzschia inconspicua, an elite biomass production diatom.</title>
        <authorList>
            <person name="Oliver A."/>
            <person name="Podell S."/>
            <person name="Pinowska A."/>
            <person name="Traller J.C."/>
            <person name="Smith S.R."/>
            <person name="McClure R."/>
            <person name="Beliaev A."/>
            <person name="Bohutskyi P."/>
            <person name="Hill E.A."/>
            <person name="Rabines A."/>
            <person name="Zheng H."/>
            <person name="Allen L.Z."/>
            <person name="Kuo A."/>
            <person name="Grigoriev I.V."/>
            <person name="Allen A.E."/>
            <person name="Hazlebeck D."/>
            <person name="Allen E.E."/>
        </authorList>
    </citation>
    <scope>NUCLEOTIDE SEQUENCE</scope>
    <source>
        <strain evidence="5">Hildebrandi</strain>
    </source>
</reference>
<dbReference type="PANTHER" id="PTHR11920">
    <property type="entry name" value="GUANYLYL CYCLASE"/>
    <property type="match status" value="1"/>
</dbReference>
<dbReference type="GO" id="GO:0035556">
    <property type="term" value="P:intracellular signal transduction"/>
    <property type="evidence" value="ECO:0007669"/>
    <property type="project" value="InterPro"/>
</dbReference>
<dbReference type="SMART" id="SM00044">
    <property type="entry name" value="CYCc"/>
    <property type="match status" value="1"/>
</dbReference>
<comment type="caution">
    <text evidence="5">The sequence shown here is derived from an EMBL/GenBank/DDBJ whole genome shotgun (WGS) entry which is preliminary data.</text>
</comment>
<dbReference type="GO" id="GO:0001653">
    <property type="term" value="F:peptide receptor activity"/>
    <property type="evidence" value="ECO:0007669"/>
    <property type="project" value="TreeGrafter"/>
</dbReference>
<gene>
    <name evidence="5" type="ORF">IV203_035063</name>
</gene>
<dbReference type="InterPro" id="IPR050401">
    <property type="entry name" value="Cyclic_nucleotide_synthase"/>
</dbReference>
<dbReference type="GO" id="GO:0004383">
    <property type="term" value="F:guanylate cyclase activity"/>
    <property type="evidence" value="ECO:0007669"/>
    <property type="project" value="TreeGrafter"/>
</dbReference>
<evidence type="ECO:0000259" key="4">
    <source>
        <dbReference type="PROSITE" id="PS50125"/>
    </source>
</evidence>
<dbReference type="PROSITE" id="PS50125">
    <property type="entry name" value="GUANYLATE_CYCLASE_2"/>
    <property type="match status" value="1"/>
</dbReference>
<keyword evidence="1" id="KW-0547">Nucleotide-binding</keyword>
<sequence length="745" mass="82526">MPREAPDDHGDVLRSASLPSANGPGVIVSRSVVRKPPRKASSGDRLIDMRAAYRVSGNNGIGQSTPRNNRQRFVARAVMEMSSGSLGSLVADDEEDDADTINSNFSSGSVSLKQSPKVEDKVSGRSLGPSPDGSSSHGRRRSSSMSRKSSTGAKKPQSSRSTNRNIKQKEDEKELDRSSRSERRSDRRSAGSTTGRNGTRLRSSSRKRGGRSDRASESRCRSRSLNEKTNGRSRRASITLMPVPKTTREGKRGSVTEDEIMEMLSLDYEVPLADAAIPRKQRERSSSRDSSTRGSGRISNSPHSDASKLNRRSQSPMERHQSAESFSSGERHNNQRGSNSVTENKGIDRSNSAETPSRQKIRTAPRRVKSDDAPALDSFFRKNEHTSPRKKTAGSRSVASMPAKANQRLRSNRSEGRRESDRTDDTDDTTIPSSINSSLGPSHDDSFKERMGTSGTFHYHNFDDSETDDTVSIDLDLATARTSFQQQNLNEKLQMHLSKTDELLYSVFPKHVADSLRNGQKVEPENHDLVTIFFSDIVGFTDISSKLDPLKISDMLDRLYHSFDALSDYHDVFKVETIGDAYMAVTNLAKKQPDHCKRISEFAIDAIRVANQTLIDEDNPDLGFVNIRVGFHSGPVVSNVVGTRNPRYCLFGDTVNTASRMESNSEENRIHCSEASALLLRQQCPKIRIFPRGTIEVKGKGEMHTFWVHMEGSTKSSTPSKNGVIRDVKNVFKSLRGERAKKVAA</sequence>